<keyword evidence="1" id="KW-0805">Transcription regulation</keyword>
<dbReference type="Gene3D" id="1.10.10.10">
    <property type="entry name" value="Winged helix-like DNA-binding domain superfamily/Winged helix DNA-binding domain"/>
    <property type="match status" value="2"/>
</dbReference>
<proteinExistence type="predicted"/>
<organism evidence="5">
    <name type="scientific">Aureimonas frigidaquae</name>
    <dbReference type="NCBI Taxonomy" id="424757"/>
    <lineage>
        <taxon>Bacteria</taxon>
        <taxon>Pseudomonadati</taxon>
        <taxon>Pseudomonadota</taxon>
        <taxon>Alphaproteobacteria</taxon>
        <taxon>Hyphomicrobiales</taxon>
        <taxon>Aurantimonadaceae</taxon>
        <taxon>Aureimonas</taxon>
    </lineage>
</organism>
<dbReference type="InterPro" id="IPR036390">
    <property type="entry name" value="WH_DNA-bd_sf"/>
</dbReference>
<dbReference type="SMART" id="SM00895">
    <property type="entry name" value="FCD"/>
    <property type="match status" value="1"/>
</dbReference>
<dbReference type="InterPro" id="IPR008920">
    <property type="entry name" value="TF_FadR/GntR_C"/>
</dbReference>
<dbReference type="SMART" id="SM00345">
    <property type="entry name" value="HTH_GNTR"/>
    <property type="match status" value="2"/>
</dbReference>
<name>A0A0P0Z3M7_9HYPH</name>
<dbReference type="GO" id="GO:0003700">
    <property type="term" value="F:DNA-binding transcription factor activity"/>
    <property type="evidence" value="ECO:0007669"/>
    <property type="project" value="InterPro"/>
</dbReference>
<feature type="domain" description="HTH gntR-type" evidence="4">
    <location>
        <begin position="3"/>
        <end position="69"/>
    </location>
</feature>
<dbReference type="PANTHER" id="PTHR43537:SF45">
    <property type="entry name" value="GNTR FAMILY REGULATORY PROTEIN"/>
    <property type="match status" value="1"/>
</dbReference>
<dbReference type="SUPFAM" id="SSF46785">
    <property type="entry name" value="Winged helix' DNA-binding domain"/>
    <property type="match status" value="1"/>
</dbReference>
<keyword evidence="3" id="KW-0804">Transcription</keyword>
<dbReference type="Gene3D" id="1.20.120.530">
    <property type="entry name" value="GntR ligand-binding domain-like"/>
    <property type="match status" value="1"/>
</dbReference>
<keyword evidence="2" id="KW-0238">DNA-binding</keyword>
<dbReference type="GO" id="GO:0003677">
    <property type="term" value="F:DNA binding"/>
    <property type="evidence" value="ECO:0007669"/>
    <property type="project" value="UniProtKB-KW"/>
</dbReference>
<reference evidence="5" key="1">
    <citation type="journal article" date="2015" name="Proc. Natl. Acad. Sci. U.S.A.">
        <title>Bacterial clade with the ribosomal RNA operon on a small plasmid rather than the chromosome.</title>
        <authorList>
            <person name="Anda M."/>
            <person name="Ohtsubo Y."/>
            <person name="Okubo T."/>
            <person name="Sugawara M."/>
            <person name="Nagata Y."/>
            <person name="Tsuda M."/>
            <person name="Minamisawa K."/>
            <person name="Mitsui H."/>
        </authorList>
    </citation>
    <scope>NUCLEOTIDE SEQUENCE</scope>
    <source>
        <strain evidence="5">JCM 14755</strain>
    </source>
</reference>
<dbReference type="EMBL" id="LC066377">
    <property type="protein sequence ID" value="BAT28675.1"/>
    <property type="molecule type" value="Genomic_DNA"/>
</dbReference>
<dbReference type="Pfam" id="PF00392">
    <property type="entry name" value="GntR"/>
    <property type="match status" value="1"/>
</dbReference>
<dbReference type="Pfam" id="PF07729">
    <property type="entry name" value="FCD"/>
    <property type="match status" value="1"/>
</dbReference>
<dbReference type="PANTHER" id="PTHR43537">
    <property type="entry name" value="TRANSCRIPTIONAL REGULATOR, GNTR FAMILY"/>
    <property type="match status" value="1"/>
</dbReference>
<evidence type="ECO:0000256" key="2">
    <source>
        <dbReference type="ARBA" id="ARBA00023125"/>
    </source>
</evidence>
<protein>
    <submittedName>
        <fullName evidence="5">GntR family transcriptional regulator</fullName>
    </submittedName>
</protein>
<dbReference type="PROSITE" id="PS50949">
    <property type="entry name" value="HTH_GNTR"/>
    <property type="match status" value="1"/>
</dbReference>
<accession>A0A0P0Z3M7</accession>
<dbReference type="OrthoDB" id="9788098at2"/>
<evidence type="ECO:0000256" key="3">
    <source>
        <dbReference type="ARBA" id="ARBA00023163"/>
    </source>
</evidence>
<evidence type="ECO:0000259" key="4">
    <source>
        <dbReference type="PROSITE" id="PS50949"/>
    </source>
</evidence>
<dbReference type="InterPro" id="IPR036388">
    <property type="entry name" value="WH-like_DNA-bd_sf"/>
</dbReference>
<sequence>MTNELRSELRKHILTSLRVERMDVGQHVPEKTFAAFGTSRGPIRAALAELARDGILEYRSNRGYFIADLDGVTTQDAPGEEERVYRAIAADRLAGDIGETVTANEVMRRYEVTRSVVLRVFGRIEREGWAERRAGRGWTFTAMVDTVDAYREIYEVRRAIEPAGILADAYRADKPTLVTCRERQDFILDRGLTTLDQGELFAIQTDFHVKVMEMSGNRFFVQTLLRLNSLRRLATYRQERDRDRVEMQCRQHVAILDALLDDDRRTAAELMRAHLGGSDRESLALDIFDGRRPGNSR</sequence>
<dbReference type="InterPro" id="IPR011711">
    <property type="entry name" value="GntR_C"/>
</dbReference>
<dbReference type="InterPro" id="IPR000524">
    <property type="entry name" value="Tscrpt_reg_HTH_GntR"/>
</dbReference>
<dbReference type="AlphaFoldDB" id="A0A0P0Z3M7"/>
<dbReference type="SUPFAM" id="SSF48008">
    <property type="entry name" value="GntR ligand-binding domain-like"/>
    <property type="match status" value="1"/>
</dbReference>
<dbReference type="RefSeq" id="WP_062225766.1">
    <property type="nucleotide sequence ID" value="NZ_BBWR01000002.1"/>
</dbReference>
<evidence type="ECO:0000256" key="1">
    <source>
        <dbReference type="ARBA" id="ARBA00023015"/>
    </source>
</evidence>
<evidence type="ECO:0000313" key="5">
    <source>
        <dbReference type="EMBL" id="BAT28675.1"/>
    </source>
</evidence>